<dbReference type="EMBL" id="QBML01000005">
    <property type="protein sequence ID" value="PZO43240.1"/>
    <property type="molecule type" value="Genomic_DNA"/>
</dbReference>
<dbReference type="Proteomes" id="UP000249467">
    <property type="component" value="Unassembled WGS sequence"/>
</dbReference>
<gene>
    <name evidence="2" type="ORF">DCF19_04605</name>
</gene>
<accession>A0A2W4WFC1</accession>
<organism evidence="2 3">
    <name type="scientific">Pseudanabaena frigida</name>
    <dbReference type="NCBI Taxonomy" id="945775"/>
    <lineage>
        <taxon>Bacteria</taxon>
        <taxon>Bacillati</taxon>
        <taxon>Cyanobacteriota</taxon>
        <taxon>Cyanophyceae</taxon>
        <taxon>Pseudanabaenales</taxon>
        <taxon>Pseudanabaenaceae</taxon>
        <taxon>Pseudanabaena</taxon>
    </lineage>
</organism>
<evidence type="ECO:0000256" key="1">
    <source>
        <dbReference type="SAM" id="SignalP"/>
    </source>
</evidence>
<proteinExistence type="predicted"/>
<reference evidence="2 3" key="1">
    <citation type="submission" date="2018-04" db="EMBL/GenBank/DDBJ databases">
        <authorList>
            <person name="Go L.Y."/>
            <person name="Mitchell J.A."/>
        </authorList>
    </citation>
    <scope>NUCLEOTIDE SEQUENCE [LARGE SCALE GENOMIC DNA]</scope>
    <source>
        <strain evidence="2">ULC066bin1</strain>
    </source>
</reference>
<dbReference type="AlphaFoldDB" id="A0A2W4WFC1"/>
<sequence>MFNLKYHQYFPLLAIATFLQAISFSWVLTDAPAQPRPKPTPIKVTVPGGVRSPNSKCTIVSKDSQTPDRVSLGEASPFNSLPVKLQKIVTYSQSVGWVNADSVRKNVADYKLARITNLKVLADFERLSLFGWGDLRGEGDSTEFCAFVETK</sequence>
<name>A0A2W4WFC1_9CYAN</name>
<evidence type="ECO:0000313" key="2">
    <source>
        <dbReference type="EMBL" id="PZO43240.1"/>
    </source>
</evidence>
<comment type="caution">
    <text evidence="2">The sequence shown here is derived from an EMBL/GenBank/DDBJ whole genome shotgun (WGS) entry which is preliminary data.</text>
</comment>
<feature type="chain" id="PRO_5015924426" description="SH3 domain-containing protein" evidence="1">
    <location>
        <begin position="22"/>
        <end position="151"/>
    </location>
</feature>
<evidence type="ECO:0000313" key="3">
    <source>
        <dbReference type="Proteomes" id="UP000249467"/>
    </source>
</evidence>
<reference evidence="2 3" key="2">
    <citation type="submission" date="2018-06" db="EMBL/GenBank/DDBJ databases">
        <title>Metagenomic assembly of (sub)arctic Cyanobacteria and their associated microbiome from non-axenic cultures.</title>
        <authorList>
            <person name="Baurain D."/>
        </authorList>
    </citation>
    <scope>NUCLEOTIDE SEQUENCE [LARGE SCALE GENOMIC DNA]</scope>
    <source>
        <strain evidence="2">ULC066bin1</strain>
    </source>
</reference>
<protein>
    <recommendedName>
        <fullName evidence="4">SH3 domain-containing protein</fullName>
    </recommendedName>
</protein>
<keyword evidence="1" id="KW-0732">Signal</keyword>
<feature type="signal peptide" evidence="1">
    <location>
        <begin position="1"/>
        <end position="21"/>
    </location>
</feature>
<evidence type="ECO:0008006" key="4">
    <source>
        <dbReference type="Google" id="ProtNLM"/>
    </source>
</evidence>